<dbReference type="Pfam" id="PF00117">
    <property type="entry name" value="GATase"/>
    <property type="match status" value="1"/>
</dbReference>
<dbReference type="PROSITE" id="PS51273">
    <property type="entry name" value="GATASE_TYPE_1"/>
    <property type="match status" value="1"/>
</dbReference>
<dbReference type="PRINTS" id="PR00096">
    <property type="entry name" value="GATASE"/>
</dbReference>
<evidence type="ECO:0000256" key="1">
    <source>
        <dbReference type="ARBA" id="ARBA00022962"/>
    </source>
</evidence>
<name>A0ABS3DY03_9BACI</name>
<dbReference type="NCBIfam" id="TIGR00566">
    <property type="entry name" value="trpG_papA"/>
    <property type="match status" value="1"/>
</dbReference>
<feature type="domain" description="Glutamine amidotransferase" evidence="2">
    <location>
        <begin position="4"/>
        <end position="185"/>
    </location>
</feature>
<dbReference type="InterPro" id="IPR029062">
    <property type="entry name" value="Class_I_gatase-like"/>
</dbReference>
<dbReference type="InterPro" id="IPR050472">
    <property type="entry name" value="Anth_synth/Amidotransfase"/>
</dbReference>
<comment type="caution">
    <text evidence="3">The sequence shown here is derived from an EMBL/GenBank/DDBJ whole genome shotgun (WGS) entry which is preliminary data.</text>
</comment>
<dbReference type="PRINTS" id="PR00097">
    <property type="entry name" value="ANTSNTHASEII"/>
</dbReference>
<dbReference type="PANTHER" id="PTHR43418">
    <property type="entry name" value="MULTIFUNCTIONAL TRYPTOPHAN BIOSYNTHESIS PROTEIN-RELATED"/>
    <property type="match status" value="1"/>
</dbReference>
<sequence>MIIVIDNYDSFTYNLVQYFRQMDTDVIVRKNDAVSVEEISLLAPNLIVLSPGPGKPSESGVCLEVLRTFEADIPILGICLGHQLIVEAYGGLVRKGRKPMHGKVTAITHDGAHVYEGLPEKVQVTRYHSLEADKHQLPEQLKRTATSEDGSIMGVRHKDYPVEGIQFHPESILTEYGFTMLWNKYQQALHYQAGRKGAFV</sequence>
<dbReference type="Gene3D" id="3.40.50.880">
    <property type="match status" value="1"/>
</dbReference>
<reference evidence="3 4" key="1">
    <citation type="submission" date="2020-12" db="EMBL/GenBank/DDBJ databases">
        <title>Oil enriched cultivation method for isolating marine PHA-producing bacteria.</title>
        <authorList>
            <person name="Zheng W."/>
            <person name="Yu S."/>
            <person name="Huang Y."/>
        </authorList>
    </citation>
    <scope>NUCLEOTIDE SEQUENCE [LARGE SCALE GENOMIC DNA]</scope>
    <source>
        <strain evidence="3 4">SY-2-6</strain>
    </source>
</reference>
<accession>A0ABS3DY03</accession>
<dbReference type="InterPro" id="IPR017926">
    <property type="entry name" value="GATASE"/>
</dbReference>
<gene>
    <name evidence="3" type="ORF">JF544_13165</name>
</gene>
<dbReference type="RefSeq" id="WP_206934529.1">
    <property type="nucleotide sequence ID" value="NZ_JAEKJY010000004.1"/>
</dbReference>
<dbReference type="PRINTS" id="PR00099">
    <property type="entry name" value="CPSGATASE"/>
</dbReference>
<evidence type="ECO:0000313" key="3">
    <source>
        <dbReference type="EMBL" id="MBN8236209.1"/>
    </source>
</evidence>
<keyword evidence="4" id="KW-1185">Reference proteome</keyword>
<dbReference type="InterPro" id="IPR006221">
    <property type="entry name" value="TrpG/PapA_dom"/>
</dbReference>
<evidence type="ECO:0000259" key="2">
    <source>
        <dbReference type="Pfam" id="PF00117"/>
    </source>
</evidence>
<dbReference type="EMBL" id="JAEKJY010000004">
    <property type="protein sequence ID" value="MBN8236209.1"/>
    <property type="molecule type" value="Genomic_DNA"/>
</dbReference>
<dbReference type="PANTHER" id="PTHR43418:SF4">
    <property type="entry name" value="MULTIFUNCTIONAL TRYPTOPHAN BIOSYNTHESIS PROTEIN"/>
    <property type="match status" value="1"/>
</dbReference>
<keyword evidence="1" id="KW-0315">Glutamine amidotransferase</keyword>
<organism evidence="3 4">
    <name type="scientific">Halobacillus kuroshimensis</name>
    <dbReference type="NCBI Taxonomy" id="302481"/>
    <lineage>
        <taxon>Bacteria</taxon>
        <taxon>Bacillati</taxon>
        <taxon>Bacillota</taxon>
        <taxon>Bacilli</taxon>
        <taxon>Bacillales</taxon>
        <taxon>Bacillaceae</taxon>
        <taxon>Halobacillus</taxon>
    </lineage>
</organism>
<dbReference type="Proteomes" id="UP000663970">
    <property type="component" value="Unassembled WGS sequence"/>
</dbReference>
<evidence type="ECO:0000313" key="4">
    <source>
        <dbReference type="Proteomes" id="UP000663970"/>
    </source>
</evidence>
<protein>
    <submittedName>
        <fullName evidence="3">Aminodeoxychorismate/anthranilate synthase component II</fullName>
    </submittedName>
</protein>
<dbReference type="SUPFAM" id="SSF52317">
    <property type="entry name" value="Class I glutamine amidotransferase-like"/>
    <property type="match status" value="1"/>
</dbReference>
<dbReference type="CDD" id="cd01743">
    <property type="entry name" value="GATase1_Anthranilate_Synthase"/>
    <property type="match status" value="1"/>
</dbReference>
<proteinExistence type="predicted"/>